<dbReference type="EMBL" id="GBRH01279897">
    <property type="protein sequence ID" value="JAD17998.1"/>
    <property type="molecule type" value="Transcribed_RNA"/>
</dbReference>
<proteinExistence type="predicted"/>
<organism evidence="1">
    <name type="scientific">Arundo donax</name>
    <name type="common">Giant reed</name>
    <name type="synonym">Donax arundinaceus</name>
    <dbReference type="NCBI Taxonomy" id="35708"/>
    <lineage>
        <taxon>Eukaryota</taxon>
        <taxon>Viridiplantae</taxon>
        <taxon>Streptophyta</taxon>
        <taxon>Embryophyta</taxon>
        <taxon>Tracheophyta</taxon>
        <taxon>Spermatophyta</taxon>
        <taxon>Magnoliopsida</taxon>
        <taxon>Liliopsida</taxon>
        <taxon>Poales</taxon>
        <taxon>Poaceae</taxon>
        <taxon>PACMAD clade</taxon>
        <taxon>Arundinoideae</taxon>
        <taxon>Arundineae</taxon>
        <taxon>Arundo</taxon>
    </lineage>
</organism>
<sequence length="17" mass="2043">MTWCKKKGKSKNFPKCQ</sequence>
<accession>A0A0A8XZ09</accession>
<dbReference type="AlphaFoldDB" id="A0A0A8XZ09"/>
<reference evidence="1" key="1">
    <citation type="submission" date="2014-09" db="EMBL/GenBank/DDBJ databases">
        <authorList>
            <person name="Magalhaes I.L.F."/>
            <person name="Oliveira U."/>
            <person name="Santos F.R."/>
            <person name="Vidigal T.H.D.A."/>
            <person name="Brescovit A.D."/>
            <person name="Santos A.J."/>
        </authorList>
    </citation>
    <scope>NUCLEOTIDE SEQUENCE</scope>
    <source>
        <tissue evidence="1">Shoot tissue taken approximately 20 cm above the soil surface</tissue>
    </source>
</reference>
<reference evidence="1" key="2">
    <citation type="journal article" date="2015" name="Data Brief">
        <title>Shoot transcriptome of the giant reed, Arundo donax.</title>
        <authorList>
            <person name="Barrero R.A."/>
            <person name="Guerrero F.D."/>
            <person name="Moolhuijzen P."/>
            <person name="Goolsby J.A."/>
            <person name="Tidwell J."/>
            <person name="Bellgard S.E."/>
            <person name="Bellgard M.I."/>
        </authorList>
    </citation>
    <scope>NUCLEOTIDE SEQUENCE</scope>
    <source>
        <tissue evidence="1">Shoot tissue taken approximately 20 cm above the soil surface</tissue>
    </source>
</reference>
<evidence type="ECO:0000313" key="1">
    <source>
        <dbReference type="EMBL" id="JAD17998.1"/>
    </source>
</evidence>
<protein>
    <submittedName>
        <fullName evidence="1">Uncharacterized protein</fullName>
    </submittedName>
</protein>
<name>A0A0A8XZ09_ARUDO</name>